<feature type="compositionally biased region" description="Basic and acidic residues" evidence="3">
    <location>
        <begin position="212"/>
        <end position="221"/>
    </location>
</feature>
<dbReference type="CDD" id="cd00590">
    <property type="entry name" value="RRM_SF"/>
    <property type="match status" value="2"/>
</dbReference>
<feature type="region of interest" description="Disordered" evidence="3">
    <location>
        <begin position="212"/>
        <end position="231"/>
    </location>
</feature>
<dbReference type="RefSeq" id="XP_013238345.1">
    <property type="nucleotide sequence ID" value="XM_013382891.1"/>
</dbReference>
<feature type="region of interest" description="Disordered" evidence="3">
    <location>
        <begin position="93"/>
        <end position="131"/>
    </location>
</feature>
<gene>
    <name evidence="5" type="ORF">DI09_24p50</name>
</gene>
<dbReference type="VEuPathDB" id="MicrosporidiaDB:DI09_24p50"/>
<dbReference type="InterPro" id="IPR050502">
    <property type="entry name" value="Euk_RNA-bind_prot"/>
</dbReference>
<dbReference type="SUPFAM" id="SSF54928">
    <property type="entry name" value="RNA-binding domain, RBD"/>
    <property type="match status" value="2"/>
</dbReference>
<dbReference type="EMBL" id="JMKJ01000166">
    <property type="protein sequence ID" value="KGG51884.1"/>
    <property type="molecule type" value="Genomic_DNA"/>
</dbReference>
<dbReference type="InterPro" id="IPR035979">
    <property type="entry name" value="RBD_domain_sf"/>
</dbReference>
<dbReference type="Proteomes" id="UP000029725">
    <property type="component" value="Unassembled WGS sequence"/>
</dbReference>
<dbReference type="OrthoDB" id="439639at2759"/>
<dbReference type="GO" id="GO:0003729">
    <property type="term" value="F:mRNA binding"/>
    <property type="evidence" value="ECO:0007669"/>
    <property type="project" value="TreeGrafter"/>
</dbReference>
<dbReference type="PANTHER" id="PTHR48025">
    <property type="entry name" value="OS02G0815200 PROTEIN"/>
    <property type="match status" value="1"/>
</dbReference>
<dbReference type="PROSITE" id="PS50102">
    <property type="entry name" value="RRM"/>
    <property type="match status" value="2"/>
</dbReference>
<evidence type="ECO:0000313" key="5">
    <source>
        <dbReference type="EMBL" id="KGG51884.1"/>
    </source>
</evidence>
<dbReference type="Gene3D" id="3.30.70.330">
    <property type="match status" value="2"/>
</dbReference>
<evidence type="ECO:0000256" key="1">
    <source>
        <dbReference type="ARBA" id="ARBA00022884"/>
    </source>
</evidence>
<evidence type="ECO:0000256" key="2">
    <source>
        <dbReference type="PROSITE-ProRule" id="PRU00176"/>
    </source>
</evidence>
<proteinExistence type="predicted"/>
<dbReference type="InterPro" id="IPR012677">
    <property type="entry name" value="Nucleotide-bd_a/b_plait_sf"/>
</dbReference>
<name>A0A098VSZ4_9MICR</name>
<evidence type="ECO:0000313" key="6">
    <source>
        <dbReference type="Proteomes" id="UP000029725"/>
    </source>
</evidence>
<dbReference type="GO" id="GO:0005634">
    <property type="term" value="C:nucleus"/>
    <property type="evidence" value="ECO:0007669"/>
    <property type="project" value="TreeGrafter"/>
</dbReference>
<keyword evidence="1 2" id="KW-0694">RNA-binding</keyword>
<keyword evidence="6" id="KW-1185">Reference proteome</keyword>
<dbReference type="AlphaFoldDB" id="A0A098VSZ4"/>
<dbReference type="Pfam" id="PF00076">
    <property type="entry name" value="RRM_1"/>
    <property type="match status" value="2"/>
</dbReference>
<dbReference type="GeneID" id="25259230"/>
<evidence type="ECO:0000259" key="4">
    <source>
        <dbReference type="PROSITE" id="PS50102"/>
    </source>
</evidence>
<organism evidence="5 6">
    <name type="scientific">Mitosporidium daphniae</name>
    <dbReference type="NCBI Taxonomy" id="1485682"/>
    <lineage>
        <taxon>Eukaryota</taxon>
        <taxon>Fungi</taxon>
        <taxon>Fungi incertae sedis</taxon>
        <taxon>Microsporidia</taxon>
        <taxon>Mitosporidium</taxon>
    </lineage>
</organism>
<dbReference type="PANTHER" id="PTHR48025:SF1">
    <property type="entry name" value="RRM DOMAIN-CONTAINING PROTEIN"/>
    <property type="match status" value="1"/>
</dbReference>
<dbReference type="InterPro" id="IPR000504">
    <property type="entry name" value="RRM_dom"/>
</dbReference>
<dbReference type="SMART" id="SM00360">
    <property type="entry name" value="RRM"/>
    <property type="match status" value="2"/>
</dbReference>
<accession>A0A098VSZ4</accession>
<reference evidence="5 6" key="1">
    <citation type="submission" date="2014-04" db="EMBL/GenBank/DDBJ databases">
        <title>A new species of microsporidia sheds light on the evolution of extreme parasitism.</title>
        <authorList>
            <person name="Haag K.L."/>
            <person name="James T.Y."/>
            <person name="Larsson R."/>
            <person name="Schaer T.M."/>
            <person name="Refardt D."/>
            <person name="Pombert J.-F."/>
            <person name="Ebert D."/>
        </authorList>
    </citation>
    <scope>NUCLEOTIDE SEQUENCE [LARGE SCALE GENOMIC DNA]</scope>
    <source>
        <strain evidence="5 6">UGP3</strain>
        <tissue evidence="5">Spores</tissue>
    </source>
</reference>
<feature type="compositionally biased region" description="Polar residues" evidence="3">
    <location>
        <begin position="222"/>
        <end position="231"/>
    </location>
</feature>
<dbReference type="HOGENOM" id="CLU_012062_9_1_1"/>
<comment type="caution">
    <text evidence="5">The sequence shown here is derived from an EMBL/GenBank/DDBJ whole genome shotgun (WGS) entry which is preliminary data.</text>
</comment>
<feature type="domain" description="RRM" evidence="4">
    <location>
        <begin position="134"/>
        <end position="210"/>
    </location>
</feature>
<sequence>MSSVPAANISLDDSKKIFVGNLPFNVTNDILSAYFSVCGKVESAKIITRGNRSLGYGFVTFSKEEDAVSAHSKFNHQMFEGREINVELAKPKEQVPQVEGIQKNGGRTRGNSRNKRGVRRNDSASRQNMNKSQTSLFIANLPFEMNDEAFANIFSEYTIESAHIVTSRNGQSRGYGFVKLNSAAEQKRALADLQNCMINDRPITVRVALEHPEPTSQEAKDTQASIEQVVA</sequence>
<protein>
    <recommendedName>
        <fullName evidence="4">RRM domain-containing protein</fullName>
    </recommendedName>
</protein>
<feature type="domain" description="RRM" evidence="4">
    <location>
        <begin position="15"/>
        <end position="91"/>
    </location>
</feature>
<evidence type="ECO:0000256" key="3">
    <source>
        <dbReference type="SAM" id="MobiDB-lite"/>
    </source>
</evidence>